<dbReference type="PANTHER" id="PTHR13063:SF10">
    <property type="entry name" value="NITRIC OXIDE SYNTHASE-INTERACTING PROTEIN"/>
    <property type="match status" value="1"/>
</dbReference>
<reference evidence="2" key="2">
    <citation type="submission" date="2025-08" db="UniProtKB">
        <authorList>
            <consortium name="Ensembl"/>
        </authorList>
    </citation>
    <scope>IDENTIFICATION</scope>
</reference>
<evidence type="ECO:0000313" key="3">
    <source>
        <dbReference type="Proteomes" id="UP000314980"/>
    </source>
</evidence>
<reference evidence="3" key="1">
    <citation type="submission" date="2015-09" db="EMBL/GenBank/DDBJ databases">
        <authorList>
            <person name="Sai Rama Sridatta P."/>
        </authorList>
    </citation>
    <scope>NUCLEOTIDE SEQUENCE [LARGE SCALE GENOMIC DNA]</scope>
</reference>
<dbReference type="STRING" id="8187.ENSLCAP00010032178"/>
<name>A0A4W6E3T3_LATCA</name>
<dbReference type="Proteomes" id="UP000314980">
    <property type="component" value="Unassembled WGS sequence"/>
</dbReference>
<accession>A0A4W6E3T3</accession>
<dbReference type="PANTHER" id="PTHR13063">
    <property type="entry name" value="ENOS INTERACTING PROTEIN"/>
    <property type="match status" value="1"/>
</dbReference>
<sequence>MHTHTHTYIPTYLIISTCDHVNMECLFSVALLSPDGYLYERQAILEYILHQKTEIAKKMKAYEKQKQAQKSNSQLESKSEERERVERFKNQGEQHRVQTHQPIHIRYMSVGSSVFYCMPSLYQDHIHTNMDHLEKTVLL</sequence>
<feature type="compositionally biased region" description="Basic and acidic residues" evidence="1">
    <location>
        <begin position="77"/>
        <end position="96"/>
    </location>
</feature>
<evidence type="ECO:0000313" key="2">
    <source>
        <dbReference type="Ensembl" id="ENSLCAP00010032178.1"/>
    </source>
</evidence>
<organism evidence="2 3">
    <name type="scientific">Lates calcarifer</name>
    <name type="common">Barramundi</name>
    <name type="synonym">Holocentrus calcarifer</name>
    <dbReference type="NCBI Taxonomy" id="8187"/>
    <lineage>
        <taxon>Eukaryota</taxon>
        <taxon>Metazoa</taxon>
        <taxon>Chordata</taxon>
        <taxon>Craniata</taxon>
        <taxon>Vertebrata</taxon>
        <taxon>Euteleostomi</taxon>
        <taxon>Actinopterygii</taxon>
        <taxon>Neopterygii</taxon>
        <taxon>Teleostei</taxon>
        <taxon>Neoteleostei</taxon>
        <taxon>Acanthomorphata</taxon>
        <taxon>Carangaria</taxon>
        <taxon>Carangaria incertae sedis</taxon>
        <taxon>Centropomidae</taxon>
        <taxon>Lates</taxon>
    </lineage>
</organism>
<dbReference type="Ensembl" id="ENSLCAT00010032912.1">
    <property type="protein sequence ID" value="ENSLCAP00010032178.1"/>
    <property type="gene ID" value="ENSLCAG00010015136.1"/>
</dbReference>
<feature type="region of interest" description="Disordered" evidence="1">
    <location>
        <begin position="63"/>
        <end position="97"/>
    </location>
</feature>
<proteinExistence type="predicted"/>
<dbReference type="GO" id="GO:0061630">
    <property type="term" value="F:ubiquitin protein ligase activity"/>
    <property type="evidence" value="ECO:0007669"/>
    <property type="project" value="InterPro"/>
</dbReference>
<reference evidence="2" key="3">
    <citation type="submission" date="2025-09" db="UniProtKB">
        <authorList>
            <consortium name="Ensembl"/>
        </authorList>
    </citation>
    <scope>IDENTIFICATION</scope>
</reference>
<protein>
    <submittedName>
        <fullName evidence="2">Uncharacterized protein</fullName>
    </submittedName>
</protein>
<keyword evidence="3" id="KW-1185">Reference proteome</keyword>
<dbReference type="InterPro" id="IPR016818">
    <property type="entry name" value="NOSIP"/>
</dbReference>
<dbReference type="InParanoid" id="A0A4W6E3T3"/>
<dbReference type="GO" id="GO:0005634">
    <property type="term" value="C:nucleus"/>
    <property type="evidence" value="ECO:0007669"/>
    <property type="project" value="TreeGrafter"/>
</dbReference>
<dbReference type="AlphaFoldDB" id="A0A4W6E3T3"/>
<evidence type="ECO:0000256" key="1">
    <source>
        <dbReference type="SAM" id="MobiDB-lite"/>
    </source>
</evidence>